<evidence type="ECO:0000256" key="1">
    <source>
        <dbReference type="ARBA" id="ARBA00004236"/>
    </source>
</evidence>
<keyword evidence="3" id="KW-0328">Glycosyltransferase</keyword>
<dbReference type="AlphaFoldDB" id="A0A382CDD8"/>
<evidence type="ECO:0008006" key="7">
    <source>
        <dbReference type="Google" id="ProtNLM"/>
    </source>
</evidence>
<evidence type="ECO:0000256" key="5">
    <source>
        <dbReference type="ARBA" id="ARBA00023136"/>
    </source>
</evidence>
<organism evidence="6">
    <name type="scientific">marine metagenome</name>
    <dbReference type="NCBI Taxonomy" id="408172"/>
    <lineage>
        <taxon>unclassified sequences</taxon>
        <taxon>metagenomes</taxon>
        <taxon>ecological metagenomes</taxon>
    </lineage>
</organism>
<comment type="subcellular location">
    <subcellularLocation>
        <location evidence="1">Cell membrane</location>
    </subcellularLocation>
</comment>
<accession>A0A382CDD8</accession>
<gene>
    <name evidence="6" type="ORF">METZ01_LOCUS176738</name>
</gene>
<dbReference type="GO" id="GO:0016757">
    <property type="term" value="F:glycosyltransferase activity"/>
    <property type="evidence" value="ECO:0007669"/>
    <property type="project" value="UniProtKB-KW"/>
</dbReference>
<dbReference type="SUPFAM" id="SSF53448">
    <property type="entry name" value="Nucleotide-diphospho-sugar transferases"/>
    <property type="match status" value="1"/>
</dbReference>
<protein>
    <recommendedName>
        <fullName evidence="7">Glycosyltransferase 2-like domain-containing protein</fullName>
    </recommendedName>
</protein>
<dbReference type="GO" id="GO:0005886">
    <property type="term" value="C:plasma membrane"/>
    <property type="evidence" value="ECO:0007669"/>
    <property type="project" value="UniProtKB-SubCell"/>
</dbReference>
<keyword evidence="4" id="KW-0808">Transferase</keyword>
<dbReference type="InterPro" id="IPR029044">
    <property type="entry name" value="Nucleotide-diphossugar_trans"/>
</dbReference>
<dbReference type="EMBL" id="UINC01033892">
    <property type="protein sequence ID" value="SVB23884.1"/>
    <property type="molecule type" value="Genomic_DNA"/>
</dbReference>
<evidence type="ECO:0000256" key="4">
    <source>
        <dbReference type="ARBA" id="ARBA00022679"/>
    </source>
</evidence>
<keyword evidence="5" id="KW-0472">Membrane</keyword>
<dbReference type="PANTHER" id="PTHR43646:SF2">
    <property type="entry name" value="GLYCOSYLTRANSFERASE 2-LIKE DOMAIN-CONTAINING PROTEIN"/>
    <property type="match status" value="1"/>
</dbReference>
<name>A0A382CDD8_9ZZZZ</name>
<dbReference type="PANTHER" id="PTHR43646">
    <property type="entry name" value="GLYCOSYLTRANSFERASE"/>
    <property type="match status" value="1"/>
</dbReference>
<keyword evidence="2" id="KW-1003">Cell membrane</keyword>
<dbReference type="Gene3D" id="3.90.550.10">
    <property type="entry name" value="Spore Coat Polysaccharide Biosynthesis Protein SpsA, Chain A"/>
    <property type="match status" value="1"/>
</dbReference>
<evidence type="ECO:0000256" key="2">
    <source>
        <dbReference type="ARBA" id="ARBA00022475"/>
    </source>
</evidence>
<evidence type="ECO:0000313" key="6">
    <source>
        <dbReference type="EMBL" id="SVB23884.1"/>
    </source>
</evidence>
<feature type="non-terminal residue" evidence="6">
    <location>
        <position position="1"/>
    </location>
</feature>
<proteinExistence type="predicted"/>
<reference evidence="6" key="1">
    <citation type="submission" date="2018-05" db="EMBL/GenBank/DDBJ databases">
        <authorList>
            <person name="Lanie J.A."/>
            <person name="Ng W.-L."/>
            <person name="Kazmierczak K.M."/>
            <person name="Andrzejewski T.M."/>
            <person name="Davidsen T.M."/>
            <person name="Wayne K.J."/>
            <person name="Tettelin H."/>
            <person name="Glass J.I."/>
            <person name="Rusch D."/>
            <person name="Podicherti R."/>
            <person name="Tsui H.-C.T."/>
            <person name="Winkler M.E."/>
        </authorList>
    </citation>
    <scope>NUCLEOTIDE SEQUENCE</scope>
</reference>
<sequence length="220" mass="24102">VLSDLPALVQLLDCLDSAGNGPEQTVVIDGNASSACKRICTERQCLYLALEPNRGRQLDAGAVAASGDVLWFLHADSVPPGNGADLIRRCVEVGYIGGYFGFTFTGAQRWYKKALSASINLRARIGTPYGDQGLFVARHVYHQSAGYAPTPLFEEVHLVKSLRRMGRFGPVDAAIGVSPRRWERDGWVRRTLNNRLMAMAYMAGISPQRLARYYHSIGSG</sequence>
<evidence type="ECO:0000256" key="3">
    <source>
        <dbReference type="ARBA" id="ARBA00022676"/>
    </source>
</evidence>